<reference evidence="1" key="1">
    <citation type="submission" date="2018-02" db="EMBL/GenBank/DDBJ databases">
        <title>Rhizophora mucronata_Transcriptome.</title>
        <authorList>
            <person name="Meera S.P."/>
            <person name="Sreeshan A."/>
            <person name="Augustine A."/>
        </authorList>
    </citation>
    <scope>NUCLEOTIDE SEQUENCE</scope>
    <source>
        <tissue evidence="1">Leaf</tissue>
    </source>
</reference>
<evidence type="ECO:0000313" key="1">
    <source>
        <dbReference type="EMBL" id="MBW91414.1"/>
    </source>
</evidence>
<sequence>MVKTVSNAICLWRRYNPSNPRKKKKK</sequence>
<accession>A0A2P2JD63</accession>
<protein>
    <submittedName>
        <fullName evidence="1">Uncharacterized protein</fullName>
    </submittedName>
</protein>
<dbReference type="EMBL" id="GGEC01010931">
    <property type="protein sequence ID" value="MBW91414.1"/>
    <property type="molecule type" value="Transcribed_RNA"/>
</dbReference>
<organism evidence="1">
    <name type="scientific">Rhizophora mucronata</name>
    <name type="common">Asiatic mangrove</name>
    <dbReference type="NCBI Taxonomy" id="61149"/>
    <lineage>
        <taxon>Eukaryota</taxon>
        <taxon>Viridiplantae</taxon>
        <taxon>Streptophyta</taxon>
        <taxon>Embryophyta</taxon>
        <taxon>Tracheophyta</taxon>
        <taxon>Spermatophyta</taxon>
        <taxon>Magnoliopsida</taxon>
        <taxon>eudicotyledons</taxon>
        <taxon>Gunneridae</taxon>
        <taxon>Pentapetalae</taxon>
        <taxon>rosids</taxon>
        <taxon>fabids</taxon>
        <taxon>Malpighiales</taxon>
        <taxon>Rhizophoraceae</taxon>
        <taxon>Rhizophora</taxon>
    </lineage>
</organism>
<dbReference type="AlphaFoldDB" id="A0A2P2JD63"/>
<proteinExistence type="predicted"/>
<name>A0A2P2JD63_RHIMU</name>